<dbReference type="SUPFAM" id="SSF52047">
    <property type="entry name" value="RNI-like"/>
    <property type="match status" value="1"/>
</dbReference>
<keyword evidence="2" id="KW-1185">Reference proteome</keyword>
<dbReference type="Gene3D" id="3.80.10.10">
    <property type="entry name" value="Ribonuclease Inhibitor"/>
    <property type="match status" value="1"/>
</dbReference>
<dbReference type="InterPro" id="IPR032675">
    <property type="entry name" value="LRR_dom_sf"/>
</dbReference>
<accession>A0A9P5PJK1</accession>
<dbReference type="OrthoDB" id="2447803at2759"/>
<dbReference type="EMBL" id="JADNRY010000152">
    <property type="protein sequence ID" value="KAF9063185.1"/>
    <property type="molecule type" value="Genomic_DNA"/>
</dbReference>
<dbReference type="AlphaFoldDB" id="A0A9P5PJK1"/>
<evidence type="ECO:0000313" key="2">
    <source>
        <dbReference type="Proteomes" id="UP000772434"/>
    </source>
</evidence>
<dbReference type="Proteomes" id="UP000772434">
    <property type="component" value="Unassembled WGS sequence"/>
</dbReference>
<reference evidence="1" key="1">
    <citation type="submission" date="2020-11" db="EMBL/GenBank/DDBJ databases">
        <authorList>
            <consortium name="DOE Joint Genome Institute"/>
            <person name="Ahrendt S."/>
            <person name="Riley R."/>
            <person name="Andreopoulos W."/>
            <person name="Labutti K."/>
            <person name="Pangilinan J."/>
            <person name="Ruiz-Duenas F.J."/>
            <person name="Barrasa J.M."/>
            <person name="Sanchez-Garcia M."/>
            <person name="Camarero S."/>
            <person name="Miyauchi S."/>
            <person name="Serrano A."/>
            <person name="Linde D."/>
            <person name="Babiker R."/>
            <person name="Drula E."/>
            <person name="Ayuso-Fernandez I."/>
            <person name="Pacheco R."/>
            <person name="Padilla G."/>
            <person name="Ferreira P."/>
            <person name="Barriuso J."/>
            <person name="Kellner H."/>
            <person name="Castanera R."/>
            <person name="Alfaro M."/>
            <person name="Ramirez L."/>
            <person name="Pisabarro A.G."/>
            <person name="Kuo A."/>
            <person name="Tritt A."/>
            <person name="Lipzen A."/>
            <person name="He G."/>
            <person name="Yan M."/>
            <person name="Ng V."/>
            <person name="Cullen D."/>
            <person name="Martin F."/>
            <person name="Rosso M.-N."/>
            <person name="Henrissat B."/>
            <person name="Hibbett D."/>
            <person name="Martinez A.T."/>
            <person name="Grigoriev I.V."/>
        </authorList>
    </citation>
    <scope>NUCLEOTIDE SEQUENCE</scope>
    <source>
        <strain evidence="1">AH 40177</strain>
    </source>
</reference>
<protein>
    <submittedName>
        <fullName evidence="1">Uncharacterized protein</fullName>
    </submittedName>
</protein>
<comment type="caution">
    <text evidence="1">The sequence shown here is derived from an EMBL/GenBank/DDBJ whole genome shotgun (WGS) entry which is preliminary data.</text>
</comment>
<sequence length="273" mass="30216">MSHLEVDSIQVIAMLPKLTDLSLTIPDGIPLDYTGVEGGFPSLTDLWLQGSTSDACKFLGVSRLPALQELNIDLYSGQSPLSDIAAINCLLRSCPFLRRLVLSFPFMPGIDDLQLWSIFEPLLELTRLEYLRYNIPLPISHQKACRIPSAWPHLKYFSLPESSTGDSSPVETLAHFARHCPNLENLCYPIQLQITTPTTVIQIHPTLSRHPLCRLTSFVETEIMAAHAMAQALHQIFPNLAEVVGPGDGWAEVQKILHSFQGPIPNSRGVGES</sequence>
<gene>
    <name evidence="1" type="ORF">BDP27DRAFT_1427149</name>
</gene>
<evidence type="ECO:0000313" key="1">
    <source>
        <dbReference type="EMBL" id="KAF9063185.1"/>
    </source>
</evidence>
<proteinExistence type="predicted"/>
<organism evidence="1 2">
    <name type="scientific">Rhodocollybia butyracea</name>
    <dbReference type="NCBI Taxonomy" id="206335"/>
    <lineage>
        <taxon>Eukaryota</taxon>
        <taxon>Fungi</taxon>
        <taxon>Dikarya</taxon>
        <taxon>Basidiomycota</taxon>
        <taxon>Agaricomycotina</taxon>
        <taxon>Agaricomycetes</taxon>
        <taxon>Agaricomycetidae</taxon>
        <taxon>Agaricales</taxon>
        <taxon>Marasmiineae</taxon>
        <taxon>Omphalotaceae</taxon>
        <taxon>Rhodocollybia</taxon>
    </lineage>
</organism>
<name>A0A9P5PJK1_9AGAR</name>